<dbReference type="SMART" id="SM00382">
    <property type="entry name" value="AAA"/>
    <property type="match status" value="1"/>
</dbReference>
<dbReference type="SUPFAM" id="SSF46689">
    <property type="entry name" value="Homeodomain-like"/>
    <property type="match status" value="1"/>
</dbReference>
<dbReference type="InterPro" id="IPR058031">
    <property type="entry name" value="AAA_lid_NorR"/>
</dbReference>
<dbReference type="InterPro" id="IPR035965">
    <property type="entry name" value="PAS-like_dom_sf"/>
</dbReference>
<dbReference type="CDD" id="cd00009">
    <property type="entry name" value="AAA"/>
    <property type="match status" value="1"/>
</dbReference>
<evidence type="ECO:0000313" key="10">
    <source>
        <dbReference type="Proteomes" id="UP001238163"/>
    </source>
</evidence>
<dbReference type="PROSITE" id="PS50045">
    <property type="entry name" value="SIGMA54_INTERACT_4"/>
    <property type="match status" value="1"/>
</dbReference>
<keyword evidence="3" id="KW-0805">Transcription regulation</keyword>
<dbReference type="InterPro" id="IPR025944">
    <property type="entry name" value="Sigma_54_int_dom_CS"/>
</dbReference>
<dbReference type="GO" id="GO:0006355">
    <property type="term" value="P:regulation of DNA-templated transcription"/>
    <property type="evidence" value="ECO:0007669"/>
    <property type="project" value="InterPro"/>
</dbReference>
<feature type="domain" description="Sigma-54 factor interaction" evidence="6">
    <location>
        <begin position="144"/>
        <end position="373"/>
    </location>
</feature>
<keyword evidence="10" id="KW-1185">Reference proteome</keyword>
<organism evidence="9 10">
    <name type="scientific">Oligosphaera ethanolica</name>
    <dbReference type="NCBI Taxonomy" id="760260"/>
    <lineage>
        <taxon>Bacteria</taxon>
        <taxon>Pseudomonadati</taxon>
        <taxon>Lentisphaerota</taxon>
        <taxon>Oligosphaeria</taxon>
        <taxon>Oligosphaerales</taxon>
        <taxon>Oligosphaeraceae</taxon>
        <taxon>Oligosphaera</taxon>
    </lineage>
</organism>
<comment type="caution">
    <text evidence="9">The sequence shown here is derived from an EMBL/GenBank/DDBJ whole genome shotgun (WGS) entry which is preliminary data.</text>
</comment>
<dbReference type="PROSITE" id="PS00688">
    <property type="entry name" value="SIGMA54_INTERACT_3"/>
    <property type="match status" value="1"/>
</dbReference>
<dbReference type="Gene3D" id="1.10.10.60">
    <property type="entry name" value="Homeodomain-like"/>
    <property type="match status" value="1"/>
</dbReference>
<feature type="domain" description="PAC" evidence="8">
    <location>
        <begin position="85"/>
        <end position="137"/>
    </location>
</feature>
<evidence type="ECO:0000259" key="8">
    <source>
        <dbReference type="PROSITE" id="PS50113"/>
    </source>
</evidence>
<dbReference type="NCBIfam" id="TIGR00229">
    <property type="entry name" value="sensory_box"/>
    <property type="match status" value="1"/>
</dbReference>
<dbReference type="Pfam" id="PF25601">
    <property type="entry name" value="AAA_lid_14"/>
    <property type="match status" value="1"/>
</dbReference>
<dbReference type="Gene3D" id="3.40.50.300">
    <property type="entry name" value="P-loop containing nucleotide triphosphate hydrolases"/>
    <property type="match status" value="1"/>
</dbReference>
<evidence type="ECO:0000259" key="7">
    <source>
        <dbReference type="PROSITE" id="PS50112"/>
    </source>
</evidence>
<keyword evidence="1" id="KW-0547">Nucleotide-binding</keyword>
<evidence type="ECO:0000256" key="1">
    <source>
        <dbReference type="ARBA" id="ARBA00022741"/>
    </source>
</evidence>
<reference evidence="9" key="1">
    <citation type="submission" date="2023-07" db="EMBL/GenBank/DDBJ databases">
        <title>Genomic Encyclopedia of Type Strains, Phase IV (KMG-IV): sequencing the most valuable type-strain genomes for metagenomic binning, comparative biology and taxonomic classification.</title>
        <authorList>
            <person name="Goeker M."/>
        </authorList>
    </citation>
    <scope>NUCLEOTIDE SEQUENCE</scope>
    <source>
        <strain evidence="9">DSM 24202</strain>
    </source>
</reference>
<dbReference type="FunFam" id="3.40.50.300:FF:000006">
    <property type="entry name" value="DNA-binding transcriptional regulator NtrC"/>
    <property type="match status" value="1"/>
</dbReference>
<evidence type="ECO:0000256" key="5">
    <source>
        <dbReference type="ARBA" id="ARBA00023163"/>
    </source>
</evidence>
<dbReference type="InterPro" id="IPR013656">
    <property type="entry name" value="PAS_4"/>
</dbReference>
<proteinExistence type="predicted"/>
<dbReference type="InterPro" id="IPR002078">
    <property type="entry name" value="Sigma_54_int"/>
</dbReference>
<evidence type="ECO:0000256" key="2">
    <source>
        <dbReference type="ARBA" id="ARBA00022840"/>
    </source>
</evidence>
<dbReference type="InterPro" id="IPR025943">
    <property type="entry name" value="Sigma_54_int_dom_ATP-bd_2"/>
</dbReference>
<evidence type="ECO:0000256" key="3">
    <source>
        <dbReference type="ARBA" id="ARBA00023015"/>
    </source>
</evidence>
<name>A0AAE4AQ68_9BACT</name>
<dbReference type="RefSeq" id="WP_307262679.1">
    <property type="nucleotide sequence ID" value="NZ_JAUSVL010000001.1"/>
</dbReference>
<dbReference type="GO" id="GO:0005524">
    <property type="term" value="F:ATP binding"/>
    <property type="evidence" value="ECO:0007669"/>
    <property type="project" value="UniProtKB-KW"/>
</dbReference>
<dbReference type="PROSITE" id="PS50113">
    <property type="entry name" value="PAC"/>
    <property type="match status" value="1"/>
</dbReference>
<dbReference type="SMART" id="SM00091">
    <property type="entry name" value="PAS"/>
    <property type="match status" value="1"/>
</dbReference>
<dbReference type="SUPFAM" id="SSF52540">
    <property type="entry name" value="P-loop containing nucleoside triphosphate hydrolases"/>
    <property type="match status" value="1"/>
</dbReference>
<dbReference type="Pfam" id="PF00158">
    <property type="entry name" value="Sigma54_activat"/>
    <property type="match status" value="1"/>
</dbReference>
<dbReference type="GO" id="GO:0043565">
    <property type="term" value="F:sequence-specific DNA binding"/>
    <property type="evidence" value="ECO:0007669"/>
    <property type="project" value="InterPro"/>
</dbReference>
<dbReference type="Gene3D" id="1.10.8.60">
    <property type="match status" value="1"/>
</dbReference>
<dbReference type="InterPro" id="IPR002197">
    <property type="entry name" value="HTH_Fis"/>
</dbReference>
<dbReference type="PRINTS" id="PR01590">
    <property type="entry name" value="HTHFIS"/>
</dbReference>
<dbReference type="PANTHER" id="PTHR32071:SF57">
    <property type="entry name" value="C4-DICARBOXYLATE TRANSPORT TRANSCRIPTIONAL REGULATORY PROTEIN DCTD"/>
    <property type="match status" value="1"/>
</dbReference>
<keyword evidence="5" id="KW-0804">Transcription</keyword>
<feature type="domain" description="PAS" evidence="7">
    <location>
        <begin position="19"/>
        <end position="56"/>
    </location>
</feature>
<dbReference type="InterPro" id="IPR000014">
    <property type="entry name" value="PAS"/>
</dbReference>
<evidence type="ECO:0000313" key="9">
    <source>
        <dbReference type="EMBL" id="MDQ0290788.1"/>
    </source>
</evidence>
<accession>A0AAE4AQ68</accession>
<dbReference type="SUPFAM" id="SSF55785">
    <property type="entry name" value="PYP-like sensor domain (PAS domain)"/>
    <property type="match status" value="1"/>
</dbReference>
<dbReference type="InterPro" id="IPR000700">
    <property type="entry name" value="PAS-assoc_C"/>
</dbReference>
<sequence>MSKRKESASVDFNPLEFTILDSLNEGVFTVDRNWRITSFNHAAEQLTGIPREQALGCRCSEVFRASICEKNCALRRTIDSGTPVVDATAHIVNQRGQRLPIRIATALLKDPTGAIIGGVETFQDLTQVEQLRKELQARYSFEDIIGRSPIMTQLFDILPQIAASSSTVLIEGPSGTGKELFARAIHHLSPRKGKPFIAVNCAALPDTLLESELFGFKAGAFTDARHDKPGRFALADGGTIFLDEIGDISPAMQVRLLRVLQEREIEPLGGIKPIPVDVRVITATNKDLTELVSQGTFREDLYYRVRVVYLKLPRLAQRREDIPLLLEHLISKFNHLQNKNIAGVSDEVMARLMEHDFPGNVRELENIIEQAFVLCRSGLIEMKHLPIDLRTEASNAPGETRHLLLAAMEKATIENALRRHSGNRSQAAADLGINPSTLYRKIRAYSIVPPPEDGRSNRR</sequence>
<dbReference type="InterPro" id="IPR009057">
    <property type="entry name" value="Homeodomain-like_sf"/>
</dbReference>
<keyword evidence="2" id="KW-0067">ATP-binding</keyword>
<dbReference type="PROSITE" id="PS00676">
    <property type="entry name" value="SIGMA54_INTERACT_2"/>
    <property type="match status" value="1"/>
</dbReference>
<dbReference type="InterPro" id="IPR027417">
    <property type="entry name" value="P-loop_NTPase"/>
</dbReference>
<evidence type="ECO:0000259" key="6">
    <source>
        <dbReference type="PROSITE" id="PS50045"/>
    </source>
</evidence>
<evidence type="ECO:0000256" key="4">
    <source>
        <dbReference type="ARBA" id="ARBA00023125"/>
    </source>
</evidence>
<keyword evidence="4" id="KW-0238">DNA-binding</keyword>
<dbReference type="CDD" id="cd00130">
    <property type="entry name" value="PAS"/>
    <property type="match status" value="1"/>
</dbReference>
<dbReference type="Gene3D" id="3.30.450.20">
    <property type="entry name" value="PAS domain"/>
    <property type="match status" value="1"/>
</dbReference>
<dbReference type="AlphaFoldDB" id="A0AAE4AQ68"/>
<dbReference type="PROSITE" id="PS50112">
    <property type="entry name" value="PAS"/>
    <property type="match status" value="1"/>
</dbReference>
<dbReference type="Proteomes" id="UP001238163">
    <property type="component" value="Unassembled WGS sequence"/>
</dbReference>
<dbReference type="InterPro" id="IPR003593">
    <property type="entry name" value="AAA+_ATPase"/>
</dbReference>
<dbReference type="Pfam" id="PF08448">
    <property type="entry name" value="PAS_4"/>
    <property type="match status" value="1"/>
</dbReference>
<dbReference type="EMBL" id="JAUSVL010000001">
    <property type="protein sequence ID" value="MDQ0290788.1"/>
    <property type="molecule type" value="Genomic_DNA"/>
</dbReference>
<dbReference type="Pfam" id="PF02954">
    <property type="entry name" value="HTH_8"/>
    <property type="match status" value="1"/>
</dbReference>
<gene>
    <name evidence="9" type="ORF">J3R75_002895</name>
</gene>
<dbReference type="PANTHER" id="PTHR32071">
    <property type="entry name" value="TRANSCRIPTIONAL REGULATORY PROTEIN"/>
    <property type="match status" value="1"/>
</dbReference>
<protein>
    <submittedName>
        <fullName evidence="9">PAS domain S-box-containing protein</fullName>
    </submittedName>
</protein>